<gene>
    <name evidence="1" type="ORF">QVD17_41470</name>
</gene>
<protein>
    <submittedName>
        <fullName evidence="1">Uncharacterized protein</fullName>
    </submittedName>
</protein>
<reference evidence="1" key="1">
    <citation type="journal article" date="2023" name="bioRxiv">
        <title>Improved chromosome-level genome assembly for marigold (Tagetes erecta).</title>
        <authorList>
            <person name="Jiang F."/>
            <person name="Yuan L."/>
            <person name="Wang S."/>
            <person name="Wang H."/>
            <person name="Xu D."/>
            <person name="Wang A."/>
            <person name="Fan W."/>
        </authorList>
    </citation>
    <scope>NUCLEOTIDE SEQUENCE</scope>
    <source>
        <strain evidence="1">WSJ</strain>
        <tissue evidence="1">Leaf</tissue>
    </source>
</reference>
<dbReference type="Proteomes" id="UP001229421">
    <property type="component" value="Unassembled WGS sequence"/>
</dbReference>
<comment type="caution">
    <text evidence="1">The sequence shown here is derived from an EMBL/GenBank/DDBJ whole genome shotgun (WGS) entry which is preliminary data.</text>
</comment>
<sequence>MLITRRNSVSPGTTVVDPAEHLKVKMRSDFVGVHLQLRVSLVNILQTKIGKRTHMQKTISAPKCSLGHENSPN</sequence>
<evidence type="ECO:0000313" key="1">
    <source>
        <dbReference type="EMBL" id="KAK1406182.1"/>
    </source>
</evidence>
<organism evidence="1 2">
    <name type="scientific">Tagetes erecta</name>
    <name type="common">African marigold</name>
    <dbReference type="NCBI Taxonomy" id="13708"/>
    <lineage>
        <taxon>Eukaryota</taxon>
        <taxon>Viridiplantae</taxon>
        <taxon>Streptophyta</taxon>
        <taxon>Embryophyta</taxon>
        <taxon>Tracheophyta</taxon>
        <taxon>Spermatophyta</taxon>
        <taxon>Magnoliopsida</taxon>
        <taxon>eudicotyledons</taxon>
        <taxon>Gunneridae</taxon>
        <taxon>Pentapetalae</taxon>
        <taxon>asterids</taxon>
        <taxon>campanulids</taxon>
        <taxon>Asterales</taxon>
        <taxon>Asteraceae</taxon>
        <taxon>Asteroideae</taxon>
        <taxon>Heliantheae alliance</taxon>
        <taxon>Tageteae</taxon>
        <taxon>Tagetes</taxon>
    </lineage>
</organism>
<name>A0AAD8JPC1_TARER</name>
<keyword evidence="2" id="KW-1185">Reference proteome</keyword>
<evidence type="ECO:0000313" key="2">
    <source>
        <dbReference type="Proteomes" id="UP001229421"/>
    </source>
</evidence>
<proteinExistence type="predicted"/>
<dbReference type="EMBL" id="JAUHHV010000012">
    <property type="protein sequence ID" value="KAK1406182.1"/>
    <property type="molecule type" value="Genomic_DNA"/>
</dbReference>
<dbReference type="AlphaFoldDB" id="A0AAD8JPC1"/>
<accession>A0AAD8JPC1</accession>